<dbReference type="Proteomes" id="UP000250140">
    <property type="component" value="Unassembled WGS sequence"/>
</dbReference>
<protein>
    <submittedName>
        <fullName evidence="2">Uncharacterized protein</fullName>
    </submittedName>
</protein>
<dbReference type="OrthoDB" id="424402at2759"/>
<proteinExistence type="predicted"/>
<sequence length="70" mass="7856">MGDEAGEKDEAGGEDEEEEAFETMRFESGEPRTKVRAVPVMTIYLSRVPIPELKAEFGEQTFDPRPPLVL</sequence>
<accession>A0A8E2JL21</accession>
<feature type="region of interest" description="Disordered" evidence="1">
    <location>
        <begin position="1"/>
        <end position="30"/>
    </location>
</feature>
<feature type="compositionally biased region" description="Acidic residues" evidence="1">
    <location>
        <begin position="1"/>
        <end position="21"/>
    </location>
</feature>
<gene>
    <name evidence="2" type="ORF">AOQ84DRAFT_393738</name>
</gene>
<dbReference type="EMBL" id="KV751151">
    <property type="protein sequence ID" value="OCL01325.1"/>
    <property type="molecule type" value="Genomic_DNA"/>
</dbReference>
<organism evidence="2 3">
    <name type="scientific">Glonium stellatum</name>
    <dbReference type="NCBI Taxonomy" id="574774"/>
    <lineage>
        <taxon>Eukaryota</taxon>
        <taxon>Fungi</taxon>
        <taxon>Dikarya</taxon>
        <taxon>Ascomycota</taxon>
        <taxon>Pezizomycotina</taxon>
        <taxon>Dothideomycetes</taxon>
        <taxon>Pleosporomycetidae</taxon>
        <taxon>Gloniales</taxon>
        <taxon>Gloniaceae</taxon>
        <taxon>Glonium</taxon>
    </lineage>
</organism>
<evidence type="ECO:0000313" key="3">
    <source>
        <dbReference type="Proteomes" id="UP000250140"/>
    </source>
</evidence>
<evidence type="ECO:0000313" key="2">
    <source>
        <dbReference type="EMBL" id="OCL01325.1"/>
    </source>
</evidence>
<dbReference type="AlphaFoldDB" id="A0A8E2JL21"/>
<evidence type="ECO:0000256" key="1">
    <source>
        <dbReference type="SAM" id="MobiDB-lite"/>
    </source>
</evidence>
<keyword evidence="3" id="KW-1185">Reference proteome</keyword>
<reference evidence="2 3" key="1">
    <citation type="journal article" date="2016" name="Nat. Commun.">
        <title>Ectomycorrhizal ecology is imprinted in the genome of the dominant symbiotic fungus Cenococcum geophilum.</title>
        <authorList>
            <consortium name="DOE Joint Genome Institute"/>
            <person name="Peter M."/>
            <person name="Kohler A."/>
            <person name="Ohm R.A."/>
            <person name="Kuo A."/>
            <person name="Krutzmann J."/>
            <person name="Morin E."/>
            <person name="Arend M."/>
            <person name="Barry K.W."/>
            <person name="Binder M."/>
            <person name="Choi C."/>
            <person name="Clum A."/>
            <person name="Copeland A."/>
            <person name="Grisel N."/>
            <person name="Haridas S."/>
            <person name="Kipfer T."/>
            <person name="LaButti K."/>
            <person name="Lindquist E."/>
            <person name="Lipzen A."/>
            <person name="Maire R."/>
            <person name="Meier B."/>
            <person name="Mihaltcheva S."/>
            <person name="Molinier V."/>
            <person name="Murat C."/>
            <person name="Poggeler S."/>
            <person name="Quandt C.A."/>
            <person name="Sperisen C."/>
            <person name="Tritt A."/>
            <person name="Tisserant E."/>
            <person name="Crous P.W."/>
            <person name="Henrissat B."/>
            <person name="Nehls U."/>
            <person name="Egli S."/>
            <person name="Spatafora J.W."/>
            <person name="Grigoriev I.V."/>
            <person name="Martin F.M."/>
        </authorList>
    </citation>
    <scope>NUCLEOTIDE SEQUENCE [LARGE SCALE GENOMIC DNA]</scope>
    <source>
        <strain evidence="2 3">CBS 207.34</strain>
    </source>
</reference>
<name>A0A8E2JL21_9PEZI</name>